<evidence type="ECO:0000313" key="2">
    <source>
        <dbReference type="Proteomes" id="UP000094112"/>
    </source>
</evidence>
<accession>A0A1E3P5I4</accession>
<dbReference type="EMBL" id="KV454209">
    <property type="protein sequence ID" value="ODQ60716.1"/>
    <property type="molecule type" value="Genomic_DNA"/>
</dbReference>
<name>A0A1E3P5I4_WICAA</name>
<reference evidence="1 2" key="1">
    <citation type="journal article" date="2016" name="Proc. Natl. Acad. Sci. U.S.A.">
        <title>Comparative genomics of biotechnologically important yeasts.</title>
        <authorList>
            <person name="Riley R."/>
            <person name="Haridas S."/>
            <person name="Wolfe K.H."/>
            <person name="Lopes M.R."/>
            <person name="Hittinger C.T."/>
            <person name="Goeker M."/>
            <person name="Salamov A.A."/>
            <person name="Wisecaver J.H."/>
            <person name="Long T.M."/>
            <person name="Calvey C.H."/>
            <person name="Aerts A.L."/>
            <person name="Barry K.W."/>
            <person name="Choi C."/>
            <person name="Clum A."/>
            <person name="Coughlan A.Y."/>
            <person name="Deshpande S."/>
            <person name="Douglass A.P."/>
            <person name="Hanson S.J."/>
            <person name="Klenk H.-P."/>
            <person name="LaButti K.M."/>
            <person name="Lapidus A."/>
            <person name="Lindquist E.A."/>
            <person name="Lipzen A.M."/>
            <person name="Meier-Kolthoff J.P."/>
            <person name="Ohm R.A."/>
            <person name="Otillar R.P."/>
            <person name="Pangilinan J.L."/>
            <person name="Peng Y."/>
            <person name="Rokas A."/>
            <person name="Rosa C.A."/>
            <person name="Scheuner C."/>
            <person name="Sibirny A.A."/>
            <person name="Slot J.C."/>
            <person name="Stielow J.B."/>
            <person name="Sun H."/>
            <person name="Kurtzman C.P."/>
            <person name="Blackwell M."/>
            <person name="Grigoriev I.V."/>
            <person name="Jeffries T.W."/>
        </authorList>
    </citation>
    <scope>NUCLEOTIDE SEQUENCE [LARGE SCALE GENOMIC DNA]</scope>
    <source>
        <strain evidence="2">ATCC 58044 / CBS 1984 / NCYC 433 / NRRL Y-366-8</strain>
    </source>
</reference>
<sequence>MIPNQNLRDSQHWYFLAEKFWDLLDLESSLQAMVLLSGSLGPGGYVQQAIEGSERLLRLMNFNKVLTTLQIDTDYESYAQVATKRQMLLREDLLRTIWGSWKLNVFLRINRGFPFNQISDQLLGFEPNLQFPSSDSAYNVNLSLFDTNDNISPNSLKYRTWKDIEEELRLASTNSAVYKSFNDADLVIMAIKTVEDIM</sequence>
<gene>
    <name evidence="1" type="ORF">WICANDRAFT_89870</name>
</gene>
<proteinExistence type="predicted"/>
<dbReference type="Proteomes" id="UP000094112">
    <property type="component" value="Unassembled WGS sequence"/>
</dbReference>
<dbReference type="RefSeq" id="XP_019039923.1">
    <property type="nucleotide sequence ID" value="XM_019186199.1"/>
</dbReference>
<keyword evidence="2" id="KW-1185">Reference proteome</keyword>
<evidence type="ECO:0008006" key="3">
    <source>
        <dbReference type="Google" id="ProtNLM"/>
    </source>
</evidence>
<protein>
    <recommendedName>
        <fullName evidence="3">Transcription factor domain-containing protein</fullName>
    </recommendedName>
</protein>
<dbReference type="OrthoDB" id="10067394at2759"/>
<dbReference type="STRING" id="683960.A0A1E3P5I4"/>
<dbReference type="AlphaFoldDB" id="A0A1E3P5I4"/>
<organism evidence="1 2">
    <name type="scientific">Wickerhamomyces anomalus (strain ATCC 58044 / CBS 1984 / NCYC 433 / NRRL Y-366-8)</name>
    <name type="common">Yeast</name>
    <name type="synonym">Hansenula anomala</name>
    <dbReference type="NCBI Taxonomy" id="683960"/>
    <lineage>
        <taxon>Eukaryota</taxon>
        <taxon>Fungi</taxon>
        <taxon>Dikarya</taxon>
        <taxon>Ascomycota</taxon>
        <taxon>Saccharomycotina</taxon>
        <taxon>Saccharomycetes</taxon>
        <taxon>Phaffomycetales</taxon>
        <taxon>Wickerhamomycetaceae</taxon>
        <taxon>Wickerhamomyces</taxon>
    </lineage>
</organism>
<feature type="non-terminal residue" evidence="1">
    <location>
        <position position="198"/>
    </location>
</feature>
<evidence type="ECO:0000313" key="1">
    <source>
        <dbReference type="EMBL" id="ODQ60716.1"/>
    </source>
</evidence>
<dbReference type="GeneID" id="30203445"/>